<dbReference type="FunFam" id="1.10.1540.10:FF:000002">
    <property type="entry name" value="WD repeat and FYVE domain containing 3"/>
    <property type="match status" value="1"/>
</dbReference>
<dbReference type="Pfam" id="PF14844">
    <property type="entry name" value="PH_BEACH"/>
    <property type="match status" value="1"/>
</dbReference>
<dbReference type="SUPFAM" id="SSF50729">
    <property type="entry name" value="PH domain-like"/>
    <property type="match status" value="1"/>
</dbReference>
<proteinExistence type="predicted"/>
<dbReference type="SMART" id="SM01026">
    <property type="entry name" value="Beach"/>
    <property type="match status" value="1"/>
</dbReference>
<dbReference type="CDD" id="cd06071">
    <property type="entry name" value="Beach"/>
    <property type="match status" value="1"/>
</dbReference>
<dbReference type="InterPro" id="IPR000409">
    <property type="entry name" value="BEACH_dom"/>
</dbReference>
<evidence type="ECO:0000256" key="3">
    <source>
        <dbReference type="PROSITE-ProRule" id="PRU00221"/>
    </source>
</evidence>
<feature type="region of interest" description="Disordered" evidence="4">
    <location>
        <begin position="1558"/>
        <end position="1613"/>
    </location>
</feature>
<dbReference type="InterPro" id="IPR036372">
    <property type="entry name" value="BEACH_dom_sf"/>
</dbReference>
<dbReference type="InterPro" id="IPR051944">
    <property type="entry name" value="BEACH_domain_protein"/>
</dbReference>
<feature type="region of interest" description="Disordered" evidence="4">
    <location>
        <begin position="1"/>
        <end position="22"/>
    </location>
</feature>
<evidence type="ECO:0000313" key="7">
    <source>
        <dbReference type="EMBL" id="QIW94760.1"/>
    </source>
</evidence>
<dbReference type="InterPro" id="IPR013320">
    <property type="entry name" value="ConA-like_dom_sf"/>
</dbReference>
<evidence type="ECO:0000259" key="6">
    <source>
        <dbReference type="PROSITE" id="PS51783"/>
    </source>
</evidence>
<dbReference type="InterPro" id="IPR036322">
    <property type="entry name" value="WD40_repeat_dom_sf"/>
</dbReference>
<gene>
    <name evidence="7" type="ORF">AMS68_000278</name>
</gene>
<dbReference type="Pfam" id="PF23295">
    <property type="entry name" value="Arm_4"/>
    <property type="match status" value="1"/>
</dbReference>
<dbReference type="PROSITE" id="PS50294">
    <property type="entry name" value="WD_REPEATS_REGION"/>
    <property type="match status" value="1"/>
</dbReference>
<reference evidence="7 8" key="1">
    <citation type="journal article" date="2016" name="Sci. Rep.">
        <title>Peltaster fructicola genome reveals evolution from an invasive phytopathogen to an ectophytic parasite.</title>
        <authorList>
            <person name="Xu C."/>
            <person name="Chen H."/>
            <person name="Gleason M.L."/>
            <person name="Xu J.R."/>
            <person name="Liu H."/>
            <person name="Zhang R."/>
            <person name="Sun G."/>
        </authorList>
    </citation>
    <scope>NUCLEOTIDE SEQUENCE [LARGE SCALE GENOMIC DNA]</scope>
    <source>
        <strain evidence="7 8">LNHT1506</strain>
    </source>
</reference>
<dbReference type="InterPro" id="IPR019775">
    <property type="entry name" value="WD40_repeat_CS"/>
</dbReference>
<evidence type="ECO:0008006" key="9">
    <source>
        <dbReference type="Google" id="ProtNLM"/>
    </source>
</evidence>
<dbReference type="InterPro" id="IPR011993">
    <property type="entry name" value="PH-like_dom_sf"/>
</dbReference>
<dbReference type="SMART" id="SM00320">
    <property type="entry name" value="WD40"/>
    <property type="match status" value="4"/>
</dbReference>
<dbReference type="Gene3D" id="2.130.10.10">
    <property type="entry name" value="YVTN repeat-like/Quinoprotein amine dehydrogenase"/>
    <property type="match status" value="1"/>
</dbReference>
<feature type="domain" description="BEACH-type PH" evidence="6">
    <location>
        <begin position="1691"/>
        <end position="1824"/>
    </location>
</feature>
<dbReference type="Pfam" id="PF13385">
    <property type="entry name" value="Laminin_G_3"/>
    <property type="match status" value="1"/>
</dbReference>
<evidence type="ECO:0000256" key="1">
    <source>
        <dbReference type="ARBA" id="ARBA00022574"/>
    </source>
</evidence>
<evidence type="ECO:0000256" key="4">
    <source>
        <dbReference type="SAM" id="MobiDB-lite"/>
    </source>
</evidence>
<dbReference type="PROSITE" id="PS50082">
    <property type="entry name" value="WD_REPEATS_2"/>
    <property type="match status" value="1"/>
</dbReference>
<feature type="compositionally biased region" description="Polar residues" evidence="4">
    <location>
        <begin position="1"/>
        <end position="17"/>
    </location>
</feature>
<dbReference type="CDD" id="cd01201">
    <property type="entry name" value="PH_BEACH"/>
    <property type="match status" value="1"/>
</dbReference>
<keyword evidence="8" id="KW-1185">Reference proteome</keyword>
<evidence type="ECO:0000256" key="2">
    <source>
        <dbReference type="ARBA" id="ARBA00022737"/>
    </source>
</evidence>
<dbReference type="PANTHER" id="PTHR46108:SF4">
    <property type="entry name" value="BLUE CHEESE"/>
    <property type="match status" value="1"/>
</dbReference>
<dbReference type="PROSITE" id="PS51783">
    <property type="entry name" value="PH_BEACH"/>
    <property type="match status" value="1"/>
</dbReference>
<dbReference type="SUPFAM" id="SSF81837">
    <property type="entry name" value="BEACH domain"/>
    <property type="match status" value="1"/>
</dbReference>
<evidence type="ECO:0000313" key="8">
    <source>
        <dbReference type="Proteomes" id="UP000503462"/>
    </source>
</evidence>
<evidence type="ECO:0000259" key="5">
    <source>
        <dbReference type="PROSITE" id="PS50197"/>
    </source>
</evidence>
<dbReference type="InterPro" id="IPR056252">
    <property type="entry name" value="Alfy-like_Arm-like"/>
</dbReference>
<dbReference type="Gene3D" id="1.10.1540.10">
    <property type="entry name" value="BEACH domain"/>
    <property type="match status" value="1"/>
</dbReference>
<dbReference type="InterPro" id="IPR001680">
    <property type="entry name" value="WD40_rpt"/>
</dbReference>
<dbReference type="PROSITE" id="PS00678">
    <property type="entry name" value="WD_REPEATS_1"/>
    <property type="match status" value="1"/>
</dbReference>
<dbReference type="Gene3D" id="2.30.29.30">
    <property type="entry name" value="Pleckstrin-homology domain (PH domain)/Phosphotyrosine-binding domain (PTB)"/>
    <property type="match status" value="1"/>
</dbReference>
<dbReference type="SUPFAM" id="SSF49899">
    <property type="entry name" value="Concanavalin A-like lectins/glucanases"/>
    <property type="match status" value="1"/>
</dbReference>
<dbReference type="PANTHER" id="PTHR46108">
    <property type="entry name" value="BLUE CHEESE"/>
    <property type="match status" value="1"/>
</dbReference>
<feature type="domain" description="BEACH" evidence="5">
    <location>
        <begin position="1862"/>
        <end position="2157"/>
    </location>
</feature>
<protein>
    <recommendedName>
        <fullName evidence="9">Beach-domain-containing protein</fullName>
    </recommendedName>
</protein>
<dbReference type="SUPFAM" id="SSF50978">
    <property type="entry name" value="WD40 repeat-like"/>
    <property type="match status" value="1"/>
</dbReference>
<dbReference type="Proteomes" id="UP000503462">
    <property type="component" value="Chromosome 1"/>
</dbReference>
<dbReference type="Pfam" id="PF02138">
    <property type="entry name" value="Beach"/>
    <property type="match status" value="1"/>
</dbReference>
<accession>A0A6H0XJE1</accession>
<sequence>MANQTGREGRARSSTVASRGLTADEQASTIAKLIQQLDPKTLKDKNTNLDPILQELRVQVSESLATKDTFRRCGGFELISSFLYTLAERSDSLSTLHTVCLLLIQALDEHDGNLRYFSTRLHGWRELEECLTNLHHRLTQMQDVEHRTRSLQQICSTLMTIIAATEYEQSTTEITFQHEEVAAILIRLAIQTNEPADRATLLPYLQAVRRSVASHTGNQMRLWDTRVENVLFLQALQDHDSDEWSDCLAQIYQSISQFGLHNLEDVATLFKQARTLERSRSLLLKLLQRSKEPASIHFDLAQHGHSALELPSLPKNFPPTTGYTLSLWVRFDRFDADHHTTLFGAFDASQSCFVLVYLEKDSHHLILQTSLRSSRPSVRFKSTGFSQGQWYHIAVVHRRATQDPRQSPAMLFVDGEFAEQVKCAYPEAPQPDRTAPHRPLPTQIFLGTPRDLTTKSGRDQVHSSWSLAGAHLFQMPLTDEFIAVQRRLGPRYTGNFQDCLGPLLTYKASAELQRYNDLLHPDKSEPSDINQATEHRSSEVISESKIYFDFSAKSVLHIDGRKSSNALSRGELDRKAQIRFAQLAQKVTTIALNGAVPSINDAISRSYGTAALTGDPTVNLPLSLDDASWRLAGSIPLLYKLLESATTKQAFLLSVRIFFECVKDNWRISEAMEKSNGYAVLALVIRQKLGFESGATTTATNLTQMTQLSFEDRQTMPYELLAVILEAIGWDSAAPERSMIVNPMAYRVLLIDFDTWRRCDSKTIDLYYAQFAHFVLRNQHSAFNYKRLNRMRIVKRMIDALKTEDFEARAAEQLITALNALMDSPASSNAYKDLAMFVAYGFHDERAISQRPIRQMASVVRIRQHAASWPDRRRMSRPSTPSETVSRAALTRQQLALHVLTLLTDTLCDPRSSLPIRRFVKAVPTRWMSHLLAENDPKVIIQVTKIICHALVMLGAEFKHPFVDKNGGFQALKVRAKSYWRYSELWALLFAILFGQRLARMPVESKLTVEQLHDAVGTEGDHKVVHSDVLPIIMSMLEAGLRHVVRDESSSPDAQILTTVVRFLSELFSRSQTFREFANSSRYAQELLFVLYPVVVGSDRLAADTEMQADKDSLSFNGEEVVMRPHSNSVGERPPSVRSLTIDRVERTPSPGGRRIALAPRRLSSFVLVSSSNGKTTLPTTRFSPPISPQTKEPVKLNVGNSMVESLMELVVDLFIDQICNKKDFNGVGLFQKVPPGFREHQAYFESYLIVHTLSQLWMHLQLYPGLFEDTKVLTNLGRYCLHLAEAVFEGWFIDGAQPVIDFVGKTLEFLQQPQLAQLKTVRLCSQAVNSMRIVFLRVTLLRLSELDESIDEPGTVHFLQQMSYWQTILFSSDNQETLFTRLICFLLYLKLTSQMQLVRYAATSLWRAILMQKPTETATLLTYSVAADQRHLSTGFMKLISLDDKDFIGWVDRHRADLDTVFIEALAKPWADFVNEENRRNEETARSRLSKRREKLRLWHSEESATDQFIHRYETSTTHWRSNVHAQERLKSQRALQDHQQSVNHIISILGKLERQLSQPCGPSPSEDVPKWRLDETEGLNRMRMRTLKDRHARKESFQPKRKTSTPASTGKLTVNTEIPRLSQDIMSAKSFSPAIDGSFDDGKRQDESRRLSTADAKLLEGEFEMVEDPREDEDGLLEDKNRKVLTSLQRGDVVQQLYNISRIVGLEACEGLLVIGKKCLYLQDNYFQRSDGEIVSVSQAPDDERDPYLQLISGKDVGVQRIKHNSSDQVTRHWTWTEVLSISKKRFLLRDVSLEVFFTDGRSYLLTCLTPRIRDDLYNTVVSRAPQVHGTTTVASEDAWRLDNLRNPEEAPASIGSRFATVFSGAATHAATKKWVKGEMSNFQYLMLVNTMAGRTFNDLTQYPVFPWVLADYDSEELDLTDPKTFRDFSKPMGCQSAAREAEFKDRYKQFAEMSDQNAPAFNYGTHYSSAMIVSSYLIRLQPFVQSYLLLQGGSFDHADRLFDSIGKTWLSASRDNMSDVRELTPEFFYLPEFLTNVNHYDFGTKQGNGGVVNDVVLPRWAKGDPHLFIRKHREALESPYVSQHLHHWIDLIFGFQQRGEAAVAATNVFQHLSYGGAKDLDTIDDPVERLATIGIIHSFGQTPHQVFHRPHPARDEERLTSSRLDAHVESLVRLSAPLFESNEKVVELTYSQAQERLLCSGPGKLNMLPNCDRFVHWKLPDDSIRFLSANTKRIVGMYEHTHIGGIAQAMFVDSKTLITAGDDSIIAIWAITASKDWIEMQSLANLFGHRSRITLLTASRVFSTLLSASDDGQVLLWDLNRHDCLRVLAPAGSGLIQAARVSSLSGHIALCRGPDVLLYSLNGRLLLQQRVCDTRDDETTSCAFYEGAHNEWVEQELLFTGHTNGVVNVWSLTSLSDGSWHLQLVNRLNHTDATREDGGNIAASITAILPMAHAVYTGDESGKVWQWDMLQKHGIVSGRHR</sequence>
<feature type="repeat" description="WD" evidence="3">
    <location>
        <begin position="2289"/>
        <end position="2330"/>
    </location>
</feature>
<dbReference type="PROSITE" id="PS50197">
    <property type="entry name" value="BEACH"/>
    <property type="match status" value="1"/>
</dbReference>
<dbReference type="Gene3D" id="2.60.120.200">
    <property type="match status" value="1"/>
</dbReference>
<feature type="compositionally biased region" description="Basic and acidic residues" evidence="4">
    <location>
        <begin position="1569"/>
        <end position="1600"/>
    </location>
</feature>
<keyword evidence="2" id="KW-0677">Repeat</keyword>
<dbReference type="EMBL" id="CP051139">
    <property type="protein sequence ID" value="QIW94760.1"/>
    <property type="molecule type" value="Genomic_DNA"/>
</dbReference>
<name>A0A6H0XJE1_9PEZI</name>
<dbReference type="OrthoDB" id="26681at2759"/>
<dbReference type="InterPro" id="IPR023362">
    <property type="entry name" value="PH-BEACH_dom"/>
</dbReference>
<organism evidence="7 8">
    <name type="scientific">Peltaster fructicola</name>
    <dbReference type="NCBI Taxonomy" id="286661"/>
    <lineage>
        <taxon>Eukaryota</taxon>
        <taxon>Fungi</taxon>
        <taxon>Dikarya</taxon>
        <taxon>Ascomycota</taxon>
        <taxon>Pezizomycotina</taxon>
        <taxon>Dothideomycetes</taxon>
        <taxon>Dothideomycetes incertae sedis</taxon>
        <taxon>Peltaster</taxon>
    </lineage>
</organism>
<dbReference type="InterPro" id="IPR015943">
    <property type="entry name" value="WD40/YVTN_repeat-like_dom_sf"/>
</dbReference>
<keyword evidence="1 3" id="KW-0853">WD repeat</keyword>